<keyword evidence="6 7" id="KW-0472">Membrane</keyword>
<dbReference type="PROSITE" id="PS50928">
    <property type="entry name" value="ABC_TM1"/>
    <property type="match status" value="1"/>
</dbReference>
<gene>
    <name evidence="9" type="ORF">PBV87_13575</name>
</gene>
<keyword evidence="10" id="KW-1185">Reference proteome</keyword>
<evidence type="ECO:0000256" key="2">
    <source>
        <dbReference type="ARBA" id="ARBA00022448"/>
    </source>
</evidence>
<dbReference type="InterPro" id="IPR050809">
    <property type="entry name" value="UgpAE/MalFG_permease"/>
</dbReference>
<evidence type="ECO:0000313" key="10">
    <source>
        <dbReference type="Proteomes" id="UP001169242"/>
    </source>
</evidence>
<organism evidence="9 10">
    <name type="scientific">Holtiella tumoricola</name>
    <dbReference type="NCBI Taxonomy" id="3018743"/>
    <lineage>
        <taxon>Bacteria</taxon>
        <taxon>Bacillati</taxon>
        <taxon>Bacillota</taxon>
        <taxon>Clostridia</taxon>
        <taxon>Lachnospirales</taxon>
        <taxon>Cellulosilyticaceae</taxon>
        <taxon>Holtiella</taxon>
    </lineage>
</organism>
<evidence type="ECO:0000259" key="8">
    <source>
        <dbReference type="PROSITE" id="PS50928"/>
    </source>
</evidence>
<feature type="transmembrane region" description="Helical" evidence="7">
    <location>
        <begin position="271"/>
        <end position="294"/>
    </location>
</feature>
<feature type="transmembrane region" description="Helical" evidence="7">
    <location>
        <begin position="7"/>
        <end position="28"/>
    </location>
</feature>
<feature type="domain" description="ABC transmembrane type-1" evidence="8">
    <location>
        <begin position="69"/>
        <end position="290"/>
    </location>
</feature>
<dbReference type="GO" id="GO:0055085">
    <property type="term" value="P:transmembrane transport"/>
    <property type="evidence" value="ECO:0007669"/>
    <property type="project" value="InterPro"/>
</dbReference>
<feature type="transmembrane region" description="Helical" evidence="7">
    <location>
        <begin position="215"/>
        <end position="233"/>
    </location>
</feature>
<evidence type="ECO:0000313" key="9">
    <source>
        <dbReference type="EMBL" id="MDA3732516.1"/>
    </source>
</evidence>
<dbReference type="PANTHER" id="PTHR43227:SF7">
    <property type="entry name" value="ARABINOOLIGOSACCHARIDES TRANSPORT SYSTEM PERMEASE PROTEIN ARAP"/>
    <property type="match status" value="1"/>
</dbReference>
<comment type="caution">
    <text evidence="9">The sequence shown here is derived from an EMBL/GenBank/DDBJ whole genome shotgun (WGS) entry which is preliminary data.</text>
</comment>
<keyword evidence="3" id="KW-1003">Cell membrane</keyword>
<dbReference type="AlphaFoldDB" id="A0AA42DPM1"/>
<evidence type="ECO:0000256" key="3">
    <source>
        <dbReference type="ARBA" id="ARBA00022475"/>
    </source>
</evidence>
<sequence length="301" mass="33631">MKMDKKTLCIFLAPALICFIIMFLYPIIVTTGMSFSQVNNIADPISSWKWIGIDNYKTLFASRMFRISLRNIAGIWSIGGVLSLLFAMLFAIILTSGVKLKGFWRAIIYLPNVVSAVALGTMWVQYVYSAKFGLLKSIGKLFGIEKMVNAQWTSPQNIFMCMVVAFSFGIVGYFMLIFIAGIERIPDTYYEAAMIEGAGVWRRFFSISLPLLKDVIKSVITLWTVIVVGFFIWTQVFTPFDLSEGTITPMVYMYQLVFGGSRGTTEINVGAGAAIGVVLSIIIVIVFSIVNFVLKDSEIEF</sequence>
<dbReference type="InterPro" id="IPR035906">
    <property type="entry name" value="MetI-like_sf"/>
</dbReference>
<dbReference type="PANTHER" id="PTHR43227">
    <property type="entry name" value="BLL4140 PROTEIN"/>
    <property type="match status" value="1"/>
</dbReference>
<dbReference type="Pfam" id="PF00528">
    <property type="entry name" value="BPD_transp_1"/>
    <property type="match status" value="1"/>
</dbReference>
<dbReference type="RefSeq" id="WP_271012625.1">
    <property type="nucleotide sequence ID" value="NZ_JAQIFT010000048.1"/>
</dbReference>
<accession>A0AA42DPM1</accession>
<dbReference type="GO" id="GO:0005886">
    <property type="term" value="C:plasma membrane"/>
    <property type="evidence" value="ECO:0007669"/>
    <property type="project" value="UniProtKB-SubCell"/>
</dbReference>
<feature type="transmembrane region" description="Helical" evidence="7">
    <location>
        <begin position="73"/>
        <end position="94"/>
    </location>
</feature>
<dbReference type="CDD" id="cd06261">
    <property type="entry name" value="TM_PBP2"/>
    <property type="match status" value="1"/>
</dbReference>
<comment type="subcellular location">
    <subcellularLocation>
        <location evidence="1 7">Cell membrane</location>
        <topology evidence="1 7">Multi-pass membrane protein</topology>
    </subcellularLocation>
</comment>
<dbReference type="Proteomes" id="UP001169242">
    <property type="component" value="Unassembled WGS sequence"/>
</dbReference>
<protein>
    <submittedName>
        <fullName evidence="9">Sugar ABC transporter permease</fullName>
    </submittedName>
</protein>
<feature type="transmembrane region" description="Helical" evidence="7">
    <location>
        <begin position="157"/>
        <end position="180"/>
    </location>
</feature>
<keyword evidence="4 7" id="KW-0812">Transmembrane</keyword>
<evidence type="ECO:0000256" key="7">
    <source>
        <dbReference type="RuleBase" id="RU363032"/>
    </source>
</evidence>
<comment type="similarity">
    <text evidence="7">Belongs to the binding-protein-dependent transport system permease family.</text>
</comment>
<evidence type="ECO:0000256" key="4">
    <source>
        <dbReference type="ARBA" id="ARBA00022692"/>
    </source>
</evidence>
<dbReference type="EMBL" id="JAQIFT010000048">
    <property type="protein sequence ID" value="MDA3732516.1"/>
    <property type="molecule type" value="Genomic_DNA"/>
</dbReference>
<dbReference type="InterPro" id="IPR000515">
    <property type="entry name" value="MetI-like"/>
</dbReference>
<dbReference type="Gene3D" id="1.10.3720.10">
    <property type="entry name" value="MetI-like"/>
    <property type="match status" value="1"/>
</dbReference>
<evidence type="ECO:0000256" key="1">
    <source>
        <dbReference type="ARBA" id="ARBA00004651"/>
    </source>
</evidence>
<name>A0AA42DPM1_9FIRM</name>
<keyword evidence="2 7" id="KW-0813">Transport</keyword>
<evidence type="ECO:0000256" key="6">
    <source>
        <dbReference type="ARBA" id="ARBA00023136"/>
    </source>
</evidence>
<keyword evidence="5 7" id="KW-1133">Transmembrane helix</keyword>
<evidence type="ECO:0000256" key="5">
    <source>
        <dbReference type="ARBA" id="ARBA00022989"/>
    </source>
</evidence>
<reference evidence="9" key="1">
    <citation type="journal article" date="2023" name="Int. J. Syst. Evol. Microbiol.">
        <title>&lt;i&gt;Holtiella tumoricola&lt;/i&gt; gen. nov. sp. nov., isolated from a human clinical sample.</title>
        <authorList>
            <person name="Allen-Vercoe E."/>
            <person name="Daigneault M.C."/>
            <person name="Vancuren S.J."/>
            <person name="Cochrane K."/>
            <person name="O'Neal L.L."/>
            <person name="Sankaranarayanan K."/>
            <person name="Lawson P.A."/>
        </authorList>
    </citation>
    <scope>NUCLEOTIDE SEQUENCE</scope>
    <source>
        <strain evidence="9">CC70A</strain>
    </source>
</reference>
<feature type="transmembrane region" description="Helical" evidence="7">
    <location>
        <begin position="106"/>
        <end position="128"/>
    </location>
</feature>
<dbReference type="SUPFAM" id="SSF161098">
    <property type="entry name" value="MetI-like"/>
    <property type="match status" value="1"/>
</dbReference>
<proteinExistence type="inferred from homology"/>